<proteinExistence type="predicted"/>
<evidence type="ECO:0000313" key="2">
    <source>
        <dbReference type="EMBL" id="KAG7441556.1"/>
    </source>
</evidence>
<dbReference type="SMART" id="SM00066">
    <property type="entry name" value="GAL4"/>
    <property type="match status" value="1"/>
</dbReference>
<dbReference type="PROSITE" id="PS00463">
    <property type="entry name" value="ZN2_CY6_FUNGAL_1"/>
    <property type="match status" value="1"/>
</dbReference>
<reference evidence="2" key="1">
    <citation type="submission" date="2020-11" db="EMBL/GenBank/DDBJ databases">
        <title>Adaptations for nitrogen fixation in a non-lichenized fungal sporocarp promotes dispersal by wood-feeding termites.</title>
        <authorList>
            <consortium name="DOE Joint Genome Institute"/>
            <person name="Koch R.A."/>
            <person name="Yoon G."/>
            <person name="Arayal U."/>
            <person name="Lail K."/>
            <person name="Amirebrahimi M."/>
            <person name="Labutti K."/>
            <person name="Lipzen A."/>
            <person name="Riley R."/>
            <person name="Barry K."/>
            <person name="Henrissat B."/>
            <person name="Grigoriev I.V."/>
            <person name="Herr J.R."/>
            <person name="Aime M.C."/>
        </authorList>
    </citation>
    <scope>NUCLEOTIDE SEQUENCE</scope>
    <source>
        <strain evidence="2">MCA 3950</strain>
    </source>
</reference>
<dbReference type="SUPFAM" id="SSF57701">
    <property type="entry name" value="Zn2/Cys6 DNA-binding domain"/>
    <property type="match status" value="1"/>
</dbReference>
<dbReference type="PRINTS" id="PR00755">
    <property type="entry name" value="AFLATOXINBRP"/>
</dbReference>
<dbReference type="InterPro" id="IPR021858">
    <property type="entry name" value="Fun_TF"/>
</dbReference>
<dbReference type="Pfam" id="PF11951">
    <property type="entry name" value="Fungal_trans_2"/>
    <property type="match status" value="1"/>
</dbReference>
<dbReference type="RefSeq" id="XP_043035056.1">
    <property type="nucleotide sequence ID" value="XM_043182385.1"/>
</dbReference>
<feature type="non-terminal residue" evidence="2">
    <location>
        <position position="137"/>
    </location>
</feature>
<comment type="caution">
    <text evidence="2">The sequence shown here is derived from an EMBL/GenBank/DDBJ whole genome shotgun (WGS) entry which is preliminary data.</text>
</comment>
<gene>
    <name evidence="2" type="ORF">BT62DRAFT_826715</name>
</gene>
<dbReference type="AlphaFoldDB" id="A0A9P7VI95"/>
<dbReference type="GeneID" id="66104682"/>
<name>A0A9P7VI95_9AGAR</name>
<dbReference type="PANTHER" id="PTHR47784">
    <property type="entry name" value="STEROL UPTAKE CONTROL PROTEIN 2"/>
    <property type="match status" value="1"/>
</dbReference>
<dbReference type="Pfam" id="PF00172">
    <property type="entry name" value="Zn_clus"/>
    <property type="match status" value="1"/>
</dbReference>
<dbReference type="EMBL" id="MU250559">
    <property type="protein sequence ID" value="KAG7441556.1"/>
    <property type="molecule type" value="Genomic_DNA"/>
</dbReference>
<dbReference type="CDD" id="cd00067">
    <property type="entry name" value="GAL4"/>
    <property type="match status" value="1"/>
</dbReference>
<evidence type="ECO:0000313" key="3">
    <source>
        <dbReference type="Proteomes" id="UP000812287"/>
    </source>
</evidence>
<dbReference type="Gene3D" id="4.10.240.10">
    <property type="entry name" value="Zn(2)-C6 fungal-type DNA-binding domain"/>
    <property type="match status" value="1"/>
</dbReference>
<keyword evidence="3" id="KW-1185">Reference proteome</keyword>
<dbReference type="GO" id="GO:0008270">
    <property type="term" value="F:zinc ion binding"/>
    <property type="evidence" value="ECO:0007669"/>
    <property type="project" value="InterPro"/>
</dbReference>
<sequence>MPPIRPHHKTRNGCKTCKKRKVKCDEELPMCKNCTRRGIECAWSNTSQNDLLEPGTFTHAASSSSENLPSTISNSTGTGSFDLLTLELIHHYATTTSHTLSPDPASENAWKTIAPKLAFDPKNQFLLYAILAISALH</sequence>
<protein>
    <recommendedName>
        <fullName evidence="1">Zn(2)-C6 fungal-type domain-containing protein</fullName>
    </recommendedName>
</protein>
<accession>A0A9P7VI95</accession>
<dbReference type="OrthoDB" id="5419315at2759"/>
<dbReference type="PANTHER" id="PTHR47784:SF5">
    <property type="entry name" value="STEROL UPTAKE CONTROL PROTEIN 2"/>
    <property type="match status" value="1"/>
</dbReference>
<dbReference type="PROSITE" id="PS50048">
    <property type="entry name" value="ZN2_CY6_FUNGAL_2"/>
    <property type="match status" value="1"/>
</dbReference>
<dbReference type="InterPro" id="IPR036864">
    <property type="entry name" value="Zn2-C6_fun-type_DNA-bd_sf"/>
</dbReference>
<dbReference type="InterPro" id="IPR053157">
    <property type="entry name" value="Sterol_Uptake_Regulator"/>
</dbReference>
<dbReference type="GO" id="GO:0001228">
    <property type="term" value="F:DNA-binding transcription activator activity, RNA polymerase II-specific"/>
    <property type="evidence" value="ECO:0007669"/>
    <property type="project" value="TreeGrafter"/>
</dbReference>
<feature type="domain" description="Zn(2)-C6 fungal-type" evidence="1">
    <location>
        <begin position="13"/>
        <end position="43"/>
    </location>
</feature>
<organism evidence="2 3">
    <name type="scientific">Guyanagaster necrorhizus</name>
    <dbReference type="NCBI Taxonomy" id="856835"/>
    <lineage>
        <taxon>Eukaryota</taxon>
        <taxon>Fungi</taxon>
        <taxon>Dikarya</taxon>
        <taxon>Basidiomycota</taxon>
        <taxon>Agaricomycotina</taxon>
        <taxon>Agaricomycetes</taxon>
        <taxon>Agaricomycetidae</taxon>
        <taxon>Agaricales</taxon>
        <taxon>Marasmiineae</taxon>
        <taxon>Physalacriaceae</taxon>
        <taxon>Guyanagaster</taxon>
    </lineage>
</organism>
<dbReference type="Proteomes" id="UP000812287">
    <property type="component" value="Unassembled WGS sequence"/>
</dbReference>
<evidence type="ECO:0000259" key="1">
    <source>
        <dbReference type="PROSITE" id="PS50048"/>
    </source>
</evidence>
<dbReference type="InterPro" id="IPR001138">
    <property type="entry name" value="Zn2Cys6_DnaBD"/>
</dbReference>